<organism evidence="1 2">
    <name type="scientific">Cucumis melo var. makuwa</name>
    <name type="common">Oriental melon</name>
    <dbReference type="NCBI Taxonomy" id="1194695"/>
    <lineage>
        <taxon>Eukaryota</taxon>
        <taxon>Viridiplantae</taxon>
        <taxon>Streptophyta</taxon>
        <taxon>Embryophyta</taxon>
        <taxon>Tracheophyta</taxon>
        <taxon>Spermatophyta</taxon>
        <taxon>Magnoliopsida</taxon>
        <taxon>eudicotyledons</taxon>
        <taxon>Gunneridae</taxon>
        <taxon>Pentapetalae</taxon>
        <taxon>rosids</taxon>
        <taxon>fabids</taxon>
        <taxon>Cucurbitales</taxon>
        <taxon>Cucurbitaceae</taxon>
        <taxon>Benincaseae</taxon>
        <taxon>Cucumis</taxon>
    </lineage>
</organism>
<evidence type="ECO:0000313" key="1">
    <source>
        <dbReference type="EMBL" id="KAA0064127.1"/>
    </source>
</evidence>
<comment type="caution">
    <text evidence="1">The sequence shown here is derived from an EMBL/GenBank/DDBJ whole genome shotgun (WGS) entry which is preliminary data.</text>
</comment>
<evidence type="ECO:0000313" key="2">
    <source>
        <dbReference type="Proteomes" id="UP000321393"/>
    </source>
</evidence>
<dbReference type="Proteomes" id="UP000321393">
    <property type="component" value="Unassembled WGS sequence"/>
</dbReference>
<proteinExistence type="predicted"/>
<dbReference type="OrthoDB" id="679404at2759"/>
<name>A0A5A7VAT6_CUCMM</name>
<accession>A0A5A7VAT6</accession>
<dbReference type="STRING" id="1194695.A0A5A7VAT6"/>
<dbReference type="PANTHER" id="PTHR11439:SF467">
    <property type="entry name" value="INTEGRASE CATALYTIC DOMAIN-CONTAINING PROTEIN"/>
    <property type="match status" value="1"/>
</dbReference>
<protein>
    <submittedName>
        <fullName evidence="1">Retrovirus-related pol polyprotein from transposon tnt 1-94</fullName>
    </submittedName>
</protein>
<dbReference type="AlphaFoldDB" id="A0A5A7VAT6"/>
<dbReference type="CDD" id="cd09272">
    <property type="entry name" value="RNase_HI_RT_Ty1"/>
    <property type="match status" value="1"/>
</dbReference>
<dbReference type="PANTHER" id="PTHR11439">
    <property type="entry name" value="GAG-POL-RELATED RETROTRANSPOSON"/>
    <property type="match status" value="1"/>
</dbReference>
<dbReference type="EMBL" id="SSTE01001908">
    <property type="protein sequence ID" value="KAA0064127.1"/>
    <property type="molecule type" value="Genomic_DNA"/>
</dbReference>
<gene>
    <name evidence="1" type="ORF">E6C27_scaffold548G00400</name>
</gene>
<reference evidence="1 2" key="1">
    <citation type="submission" date="2019-08" db="EMBL/GenBank/DDBJ databases">
        <title>Draft genome sequences of two oriental melons (Cucumis melo L. var makuwa).</title>
        <authorList>
            <person name="Kwon S.-Y."/>
        </authorList>
    </citation>
    <scope>NUCLEOTIDE SEQUENCE [LARGE SCALE GENOMIC DNA]</scope>
    <source>
        <strain evidence="2">cv. SW 3</strain>
        <tissue evidence="1">Leaf</tissue>
    </source>
</reference>
<sequence length="136" mass="15597">MLNGGAVIWHSIKQECIADSTMAVVYVATCETAKEAVWFKKFLHDLEVVPNVNLSITQYCDNSGTVANSKEPRSHKRGKHIKRNYYLIREIVQQRDVIVTKIASEHNIVDLFTKTLTAKVFEDNLENLGLRDMYIR</sequence>